<accession>A0A8J3I996</accession>
<gene>
    <name evidence="1" type="ORF">KSX_59720</name>
</gene>
<keyword evidence="2" id="KW-1185">Reference proteome</keyword>
<proteinExistence type="predicted"/>
<reference evidence="1" key="1">
    <citation type="submission" date="2020-10" db="EMBL/GenBank/DDBJ databases">
        <title>Taxonomic study of unclassified bacteria belonging to the class Ktedonobacteria.</title>
        <authorList>
            <person name="Yabe S."/>
            <person name="Wang C.M."/>
            <person name="Zheng Y."/>
            <person name="Sakai Y."/>
            <person name="Cavaletti L."/>
            <person name="Monciardini P."/>
            <person name="Donadio S."/>
        </authorList>
    </citation>
    <scope>NUCLEOTIDE SEQUENCE</scope>
    <source>
        <strain evidence="1">SOSP1-1</strain>
    </source>
</reference>
<evidence type="ECO:0000313" key="1">
    <source>
        <dbReference type="EMBL" id="GHO47809.1"/>
    </source>
</evidence>
<dbReference type="Proteomes" id="UP000612362">
    <property type="component" value="Unassembled WGS sequence"/>
</dbReference>
<sequence>MAQSDFEMTLTHIAEKLEITIPVQGWKRVEFLLPFLEQMRQEGAIVLIKFDGEKSKVYGTEPYTVSVIGAFMGEDFFRIDSFSLEEALIHTITHYTQVKWKHLL</sequence>
<protein>
    <submittedName>
        <fullName evidence="1">Uncharacterized protein</fullName>
    </submittedName>
</protein>
<evidence type="ECO:0000313" key="2">
    <source>
        <dbReference type="Proteomes" id="UP000612362"/>
    </source>
</evidence>
<organism evidence="1 2">
    <name type="scientific">Ktedonospora formicarum</name>
    <dbReference type="NCBI Taxonomy" id="2778364"/>
    <lineage>
        <taxon>Bacteria</taxon>
        <taxon>Bacillati</taxon>
        <taxon>Chloroflexota</taxon>
        <taxon>Ktedonobacteria</taxon>
        <taxon>Ktedonobacterales</taxon>
        <taxon>Ktedonobacteraceae</taxon>
        <taxon>Ktedonospora</taxon>
    </lineage>
</organism>
<dbReference type="AlphaFoldDB" id="A0A8J3I996"/>
<dbReference type="RefSeq" id="WP_220197044.1">
    <property type="nucleotide sequence ID" value="NZ_BNJF01000003.1"/>
</dbReference>
<name>A0A8J3I996_9CHLR</name>
<dbReference type="EMBL" id="BNJF01000003">
    <property type="protein sequence ID" value="GHO47809.1"/>
    <property type="molecule type" value="Genomic_DNA"/>
</dbReference>
<comment type="caution">
    <text evidence="1">The sequence shown here is derived from an EMBL/GenBank/DDBJ whole genome shotgun (WGS) entry which is preliminary data.</text>
</comment>